<accession>A0A3D9D7R5</accession>
<dbReference type="NCBIfam" id="TIGR04183">
    <property type="entry name" value="Por_Secre_tail"/>
    <property type="match status" value="1"/>
</dbReference>
<feature type="signal peptide" evidence="2">
    <location>
        <begin position="1"/>
        <end position="19"/>
    </location>
</feature>
<keyword evidence="1 2" id="KW-0732">Signal</keyword>
<evidence type="ECO:0000259" key="3">
    <source>
        <dbReference type="Pfam" id="PF18962"/>
    </source>
</evidence>
<evidence type="ECO:0000313" key="5">
    <source>
        <dbReference type="Proteomes" id="UP000257030"/>
    </source>
</evidence>
<evidence type="ECO:0000313" key="4">
    <source>
        <dbReference type="EMBL" id="REC74050.1"/>
    </source>
</evidence>
<gene>
    <name evidence="4" type="ORF">DRF60_18415</name>
</gene>
<dbReference type="Proteomes" id="UP000257030">
    <property type="component" value="Unassembled WGS sequence"/>
</dbReference>
<proteinExistence type="predicted"/>
<dbReference type="EMBL" id="QNUH01000023">
    <property type="protein sequence ID" value="REC74050.1"/>
    <property type="molecule type" value="Genomic_DNA"/>
</dbReference>
<feature type="domain" description="Secretion system C-terminal sorting" evidence="3">
    <location>
        <begin position="440"/>
        <end position="509"/>
    </location>
</feature>
<evidence type="ECO:0000256" key="1">
    <source>
        <dbReference type="ARBA" id="ARBA00022729"/>
    </source>
</evidence>
<dbReference type="RefSeq" id="WP_116014233.1">
    <property type="nucleotide sequence ID" value="NZ_QNUH01000023.1"/>
</dbReference>
<dbReference type="SUPFAM" id="SSF50998">
    <property type="entry name" value="Quinoprotein alcohol dehydrogenase-like"/>
    <property type="match status" value="1"/>
</dbReference>
<protein>
    <submittedName>
        <fullName evidence="4">T9SS C-terminal target domain-containing protein</fullName>
    </submittedName>
</protein>
<dbReference type="Pfam" id="PF18962">
    <property type="entry name" value="Por_Secre_tail"/>
    <property type="match status" value="1"/>
</dbReference>
<sequence>MKKLFYILAALGCSLTLYAQAPAIQWQKTVGGSEFDYAREIQKTTDGGYITIGFSNSADNDVTGSHGGEDCWVVKMDASGTVQWQKSLGGSSDDKGSSIKQTTDGGYIIVGSTSSLDGDVTENKGMSDYWVIKLDPSGNIQWQKTYGSSQEDQGLSVAQTTDGGYVAAGTAGAPDEDVIGNHSNDFWILKLNSLGNIQWQKSIGGSGYEYLKTIQQTTDNGYIITGWLGSNDGDAIGGHGNDDYWVIKLDSSGNIQWKKALGGSGNDYSMDIKQTTDGGYIAVGTSNSTDGDVTGNHGDSDYWVVKMDSSGNMQWQKSFGTSNEDVAMSVQQTTDGGYAVAGYSNQYSGFNIHGTNYWIIKLNSTGTLLWEKTLGGSARDEPVSIQETGDGGLIIGGYSASSDGDLTSNNGKVDYWVVKLGSSLTLGTSEASKSNSLSFYPNPAKELVYVDHLPTESTISITDLSGRKLFSEKYNNIKVSINIAQFINGTYIIQVENQGKIILSEKLLINK</sequence>
<dbReference type="InterPro" id="IPR026444">
    <property type="entry name" value="Secre_tail"/>
</dbReference>
<comment type="caution">
    <text evidence="4">The sequence shown here is derived from an EMBL/GenBank/DDBJ whole genome shotgun (WGS) entry which is preliminary data.</text>
</comment>
<evidence type="ECO:0000256" key="2">
    <source>
        <dbReference type="SAM" id="SignalP"/>
    </source>
</evidence>
<keyword evidence="5" id="KW-1185">Reference proteome</keyword>
<feature type="chain" id="PRO_5017697635" evidence="2">
    <location>
        <begin position="20"/>
        <end position="511"/>
    </location>
</feature>
<dbReference type="PANTHER" id="PTHR42754">
    <property type="entry name" value="ENDOGLUCANASE"/>
    <property type="match status" value="1"/>
</dbReference>
<dbReference type="AlphaFoldDB" id="A0A3D9D7R5"/>
<dbReference type="PANTHER" id="PTHR42754:SF1">
    <property type="entry name" value="LIPOPROTEIN"/>
    <property type="match status" value="1"/>
</dbReference>
<name>A0A3D9D7R5_9FLAO</name>
<dbReference type="OrthoDB" id="9811934at2"/>
<organism evidence="4 5">
    <name type="scientific">Chryseobacterium elymi</name>
    <dbReference type="NCBI Taxonomy" id="395936"/>
    <lineage>
        <taxon>Bacteria</taxon>
        <taxon>Pseudomonadati</taxon>
        <taxon>Bacteroidota</taxon>
        <taxon>Flavobacteriia</taxon>
        <taxon>Flavobacteriales</taxon>
        <taxon>Weeksellaceae</taxon>
        <taxon>Chryseobacterium group</taxon>
        <taxon>Chryseobacterium</taxon>
    </lineage>
</organism>
<reference evidence="4 5" key="1">
    <citation type="journal article" date="2010" name="Syst. Appl. Microbiol.">
        <title>Four new species of Chryseobacterium from the rhizosphere of coastal sand dune plants, Chryseobacterium elymi sp. nov., Chryseobacterium hagamense sp. nov., Chryseobacterium lathyri sp. nov. and Chryseobacterium rhizosphaerae sp. nov.</title>
        <authorList>
            <person name="Cho S.H."/>
            <person name="Lee K.S."/>
            <person name="Shin D.S."/>
            <person name="Han J.H."/>
            <person name="Park K.S."/>
            <person name="Lee C.H."/>
            <person name="Park K.H."/>
            <person name="Kim S.B."/>
        </authorList>
    </citation>
    <scope>NUCLEOTIDE SEQUENCE [LARGE SCALE GENOMIC DNA]</scope>
    <source>
        <strain evidence="4 5">KCTC 22547</strain>
    </source>
</reference>
<dbReference type="InterPro" id="IPR011047">
    <property type="entry name" value="Quinoprotein_ADH-like_sf"/>
</dbReference>